<name>A0ABQ9FFI5_TEGGR</name>
<protein>
    <recommendedName>
        <fullName evidence="4">LisH domain-containing protein</fullName>
    </recommendedName>
</protein>
<dbReference type="InterPro" id="IPR052850">
    <property type="entry name" value="NPAT_LisH"/>
</dbReference>
<feature type="region of interest" description="Disordered" evidence="1">
    <location>
        <begin position="142"/>
        <end position="162"/>
    </location>
</feature>
<proteinExistence type="predicted"/>
<organism evidence="2 3">
    <name type="scientific">Tegillarca granosa</name>
    <name type="common">Malaysian cockle</name>
    <name type="synonym">Anadara granosa</name>
    <dbReference type="NCBI Taxonomy" id="220873"/>
    <lineage>
        <taxon>Eukaryota</taxon>
        <taxon>Metazoa</taxon>
        <taxon>Spiralia</taxon>
        <taxon>Lophotrochozoa</taxon>
        <taxon>Mollusca</taxon>
        <taxon>Bivalvia</taxon>
        <taxon>Autobranchia</taxon>
        <taxon>Pteriomorphia</taxon>
        <taxon>Arcoida</taxon>
        <taxon>Arcoidea</taxon>
        <taxon>Arcidae</taxon>
        <taxon>Tegillarca</taxon>
    </lineage>
</organism>
<dbReference type="PANTHER" id="PTHR15087:SF14">
    <property type="entry name" value="PROTEIN NPAT"/>
    <property type="match status" value="1"/>
</dbReference>
<evidence type="ECO:0000256" key="1">
    <source>
        <dbReference type="SAM" id="MobiDB-lite"/>
    </source>
</evidence>
<comment type="caution">
    <text evidence="2">The sequence shown here is derived from an EMBL/GenBank/DDBJ whole genome shotgun (WGS) entry which is preliminary data.</text>
</comment>
<evidence type="ECO:0000313" key="3">
    <source>
        <dbReference type="Proteomes" id="UP001217089"/>
    </source>
</evidence>
<dbReference type="Proteomes" id="UP001217089">
    <property type="component" value="Unassembled WGS sequence"/>
</dbReference>
<gene>
    <name evidence="2" type="ORF">KUTeg_007541</name>
</gene>
<accession>A0ABQ9FFI5</accession>
<dbReference type="InterPro" id="IPR006594">
    <property type="entry name" value="LisH"/>
</dbReference>
<evidence type="ECO:0008006" key="4">
    <source>
        <dbReference type="Google" id="ProtNLM"/>
    </source>
</evidence>
<keyword evidence="3" id="KW-1185">Reference proteome</keyword>
<sequence>METNNRYFLPSEVARLVLGYLQTESFSCSYKSFLKECPHLEEYSIYLKRGQSYPLTINGFTLIQMLEEYASLKITDTQRRQHEPSVGSLWRQFDSVVQCLKVQTASKFLRVDGKTQNARMRTQRLIFKRGQNEINIKNTGQNEDASKQTVVSKESHIKSQNTTGREIEGVSGFTGTSASTLSSMLHQNIVDSTSCDSDPHVDSTSVPDFNNHALQQTFETEQISHTTNSQTFDTHQISRTLDVQTFDTPLITRVTDSSEQLSYTAPRSVDSKVYDKRYCDFKSSVFMNATTSDSIRHADSLRMPGNIEYQHANSIPPSPVIQGSQVKSPVYTNQSSSVHAQIDSPAVISNTKINSLGDSQELMPSLNTVQSSSELFTINSPAVLSNNDIKKMKSISYRYFISIDNSYT</sequence>
<dbReference type="PROSITE" id="PS50896">
    <property type="entry name" value="LISH"/>
    <property type="match status" value="1"/>
</dbReference>
<evidence type="ECO:0000313" key="2">
    <source>
        <dbReference type="EMBL" id="KAJ8315391.1"/>
    </source>
</evidence>
<dbReference type="EMBL" id="JARBDR010000337">
    <property type="protein sequence ID" value="KAJ8315391.1"/>
    <property type="molecule type" value="Genomic_DNA"/>
</dbReference>
<dbReference type="PANTHER" id="PTHR15087">
    <property type="entry name" value="PROTEIN NPAT"/>
    <property type="match status" value="1"/>
</dbReference>
<reference evidence="2 3" key="1">
    <citation type="submission" date="2022-12" db="EMBL/GenBank/DDBJ databases">
        <title>Chromosome-level genome of Tegillarca granosa.</title>
        <authorList>
            <person name="Kim J."/>
        </authorList>
    </citation>
    <scope>NUCLEOTIDE SEQUENCE [LARGE SCALE GENOMIC DNA]</scope>
    <source>
        <strain evidence="2">Teg-2019</strain>
        <tissue evidence="2">Adductor muscle</tissue>
    </source>
</reference>